<name>A0A6C0C4G4_9ZZZZ</name>
<evidence type="ECO:0000313" key="1">
    <source>
        <dbReference type="EMBL" id="QHS98659.1"/>
    </source>
</evidence>
<protein>
    <submittedName>
        <fullName evidence="1">Uncharacterized protein</fullName>
    </submittedName>
</protein>
<dbReference type="EMBL" id="MN739320">
    <property type="protein sequence ID" value="QHS98659.1"/>
    <property type="molecule type" value="Genomic_DNA"/>
</dbReference>
<organism evidence="1">
    <name type="scientific">viral metagenome</name>
    <dbReference type="NCBI Taxonomy" id="1070528"/>
    <lineage>
        <taxon>unclassified sequences</taxon>
        <taxon>metagenomes</taxon>
        <taxon>organismal metagenomes</taxon>
    </lineage>
</organism>
<sequence>MRKTIILFSIFFFGLILFNIQSKIIEPLCKLKKDKPNNTQCEKITLNKNLEKSNAIEKNLSLLINKIKKKEVLIKKNSKSIDSNEAKIRKMQAAASGKAIDNSKACAKYPDAC</sequence>
<dbReference type="AlphaFoldDB" id="A0A6C0C4G4"/>
<reference evidence="1" key="1">
    <citation type="journal article" date="2020" name="Nature">
        <title>Giant virus diversity and host interactions through global metagenomics.</title>
        <authorList>
            <person name="Schulz F."/>
            <person name="Roux S."/>
            <person name="Paez-Espino D."/>
            <person name="Jungbluth S."/>
            <person name="Walsh D.A."/>
            <person name="Denef V.J."/>
            <person name="McMahon K.D."/>
            <person name="Konstantinidis K.T."/>
            <person name="Eloe-Fadrosh E.A."/>
            <person name="Kyrpides N.C."/>
            <person name="Woyke T."/>
        </authorList>
    </citation>
    <scope>NUCLEOTIDE SEQUENCE</scope>
    <source>
        <strain evidence="1">GVMAG-M-3300020185-18</strain>
    </source>
</reference>
<proteinExistence type="predicted"/>
<accession>A0A6C0C4G4</accession>